<dbReference type="Pfam" id="PF00361">
    <property type="entry name" value="Proton_antipo_M"/>
    <property type="match status" value="1"/>
</dbReference>
<evidence type="ECO:0000256" key="7">
    <source>
        <dbReference type="HAMAP-Rule" id="MF_00862"/>
    </source>
</evidence>
<dbReference type="PANTHER" id="PTHR42829">
    <property type="entry name" value="NADH-UBIQUINONE OXIDOREDUCTASE CHAIN 5"/>
    <property type="match status" value="1"/>
</dbReference>
<evidence type="ECO:0000313" key="11">
    <source>
        <dbReference type="EMBL" id="PVY76410.1"/>
    </source>
</evidence>
<dbReference type="GO" id="GO:0005886">
    <property type="term" value="C:plasma membrane"/>
    <property type="evidence" value="ECO:0007669"/>
    <property type="project" value="UniProtKB-SubCell"/>
</dbReference>
<sequence length="529" mass="57185">MLERFEGIQWLSLLWLMVPLGLFLLSGLTSRHRLRIVSSCAQALFLTGATLNVLAIILIAAGQGPMTVGPWLRLDGLTAWMGLLVVFLGWVNLRYSRRYLAGDQAGIPFQRWFLATIGSVLILVSTGHLLLLAGSWLLISLTLHPLLCLYPRRGAREAAWQKFLVSRLGDLALFVGVIWLHQRFGSWELAVITEAVSAGHAPSVTAPAAAFALAAVLKCAQIPFHGWLVRVMEAPTPVSALLHAGIINLGGFLWLRMVPVFESSMVGHAVLLGFGAVTAAMAGLIIITQSSIKHSLAWSTNAQMGFMLLELGLGAYTLALLHLIAHSLYKAHAFLSTGRIVVSSRVGDLKQPVASPGLLPAGVVAIIVPVAAMTAGHFGWFSPVPGLVFMMAMAYVLIFSVPALPRRSRTTVAALVVLLPMAHGLGQAVLSPSVPVAETPFGPWHGAVTGVMVLGAAVYWFVLTSIIRRSDLAIWQPLLAHSRNAFYLSVPLDRLIQMVRQWLLSGPHREPRNDGRFSGVERKPRGAET</sequence>
<evidence type="ECO:0000256" key="2">
    <source>
        <dbReference type="ARBA" id="ARBA00022448"/>
    </source>
</evidence>
<keyword evidence="5 7" id="KW-1133">Transmembrane helix</keyword>
<dbReference type="HAMAP" id="MF_00862">
    <property type="entry name" value="DabB"/>
    <property type="match status" value="1"/>
</dbReference>
<keyword evidence="4 7" id="KW-0812">Transmembrane</keyword>
<evidence type="ECO:0000256" key="4">
    <source>
        <dbReference type="ARBA" id="ARBA00022692"/>
    </source>
</evidence>
<feature type="transmembrane region" description="Helical" evidence="7">
    <location>
        <begin position="43"/>
        <end position="62"/>
    </location>
</feature>
<comment type="similarity">
    <text evidence="7">Belongs to the inorganic carbon transporter (TC 9.A.2) DabB family.</text>
</comment>
<keyword evidence="2 7" id="KW-0813">Transport</keyword>
<name>A0A2U1CWQ1_9GAMM</name>
<comment type="function">
    <text evidence="7">Part of an energy-coupled inorganic carbon pump.</text>
</comment>
<dbReference type="GO" id="GO:0012505">
    <property type="term" value="C:endomembrane system"/>
    <property type="evidence" value="ECO:0007669"/>
    <property type="project" value="UniProtKB-SubCell"/>
</dbReference>
<dbReference type="AlphaFoldDB" id="A0A2U1CWQ1"/>
<feature type="transmembrane region" description="Helical" evidence="7">
    <location>
        <begin position="238"/>
        <end position="257"/>
    </location>
</feature>
<reference evidence="11 12" key="1">
    <citation type="submission" date="2018-04" db="EMBL/GenBank/DDBJ databases">
        <title>Genomic Encyclopedia of Type Strains, Phase IV (KMG-IV): sequencing the most valuable type-strain genomes for metagenomic binning, comparative biology and taxonomic classification.</title>
        <authorList>
            <person name="Goeker M."/>
        </authorList>
    </citation>
    <scope>NUCLEOTIDE SEQUENCE [LARGE SCALE GENOMIC DNA]</scope>
    <source>
        <strain evidence="11 12">DSM 28688</strain>
    </source>
</reference>
<feature type="transmembrane region" description="Helical" evidence="7">
    <location>
        <begin position="442"/>
        <end position="462"/>
    </location>
</feature>
<feature type="transmembrane region" description="Helical" evidence="7">
    <location>
        <begin position="386"/>
        <end position="404"/>
    </location>
</feature>
<dbReference type="InterPro" id="IPR001750">
    <property type="entry name" value="ND/Mrp_TM"/>
</dbReference>
<dbReference type="OrthoDB" id="9768329at2"/>
<dbReference type="PANTHER" id="PTHR42829:SF1">
    <property type="entry name" value="INORGANIC CARBON TRANSPORTER SUBUNIT DABB-RELATED"/>
    <property type="match status" value="1"/>
</dbReference>
<feature type="region of interest" description="Disordered" evidence="9">
    <location>
        <begin position="510"/>
        <end position="529"/>
    </location>
</feature>
<dbReference type="InterPro" id="IPR003945">
    <property type="entry name" value="NU5C-like"/>
</dbReference>
<dbReference type="GO" id="GO:0042773">
    <property type="term" value="P:ATP synthesis coupled electron transport"/>
    <property type="evidence" value="ECO:0007669"/>
    <property type="project" value="InterPro"/>
</dbReference>
<evidence type="ECO:0000256" key="5">
    <source>
        <dbReference type="ARBA" id="ARBA00022989"/>
    </source>
</evidence>
<gene>
    <name evidence="7" type="primary">dabB</name>
    <name evidence="11" type="ORF">C8D92_105163</name>
</gene>
<dbReference type="RefSeq" id="WP_116919153.1">
    <property type="nucleotide sequence ID" value="NZ_QEKQ01000005.1"/>
</dbReference>
<dbReference type="GO" id="GO:0008137">
    <property type="term" value="F:NADH dehydrogenase (ubiquinone) activity"/>
    <property type="evidence" value="ECO:0007669"/>
    <property type="project" value="InterPro"/>
</dbReference>
<dbReference type="EMBL" id="QEKQ01000005">
    <property type="protein sequence ID" value="PVY76410.1"/>
    <property type="molecule type" value="Genomic_DNA"/>
</dbReference>
<evidence type="ECO:0000256" key="6">
    <source>
        <dbReference type="ARBA" id="ARBA00023136"/>
    </source>
</evidence>
<evidence type="ECO:0000256" key="8">
    <source>
        <dbReference type="RuleBase" id="RU000320"/>
    </source>
</evidence>
<dbReference type="GO" id="GO:0003954">
    <property type="term" value="F:NADH dehydrogenase activity"/>
    <property type="evidence" value="ECO:0007669"/>
    <property type="project" value="TreeGrafter"/>
</dbReference>
<keyword evidence="3 7" id="KW-1003">Cell membrane</keyword>
<dbReference type="GO" id="GO:0015990">
    <property type="term" value="P:electron transport coupled proton transport"/>
    <property type="evidence" value="ECO:0007669"/>
    <property type="project" value="TreeGrafter"/>
</dbReference>
<feature type="transmembrane region" description="Helical" evidence="7">
    <location>
        <begin position="358"/>
        <end position="380"/>
    </location>
</feature>
<feature type="transmembrane region" description="Helical" evidence="7">
    <location>
        <begin position="411"/>
        <end position="430"/>
    </location>
</feature>
<evidence type="ECO:0000313" key="12">
    <source>
        <dbReference type="Proteomes" id="UP000245887"/>
    </source>
</evidence>
<protein>
    <recommendedName>
        <fullName evidence="7">Probable inorganic carbon transporter subunit DabB</fullName>
    </recommendedName>
</protein>
<evidence type="ECO:0000256" key="3">
    <source>
        <dbReference type="ARBA" id="ARBA00022475"/>
    </source>
</evidence>
<feature type="transmembrane region" description="Helical" evidence="7">
    <location>
        <begin position="304"/>
        <end position="325"/>
    </location>
</feature>
<dbReference type="PRINTS" id="PR01434">
    <property type="entry name" value="NADHDHGNASE5"/>
</dbReference>
<feature type="transmembrane region" description="Helical" evidence="7">
    <location>
        <begin position="12"/>
        <end position="31"/>
    </location>
</feature>
<comment type="subunit">
    <text evidence="7">Forms a complex with DabA.</text>
</comment>
<feature type="transmembrane region" description="Helical" evidence="7">
    <location>
        <begin position="74"/>
        <end position="93"/>
    </location>
</feature>
<proteinExistence type="inferred from homology"/>
<keyword evidence="6 7" id="KW-0472">Membrane</keyword>
<feature type="domain" description="NADH:quinone oxidoreductase/Mrp antiporter transmembrane" evidence="10">
    <location>
        <begin position="132"/>
        <end position="343"/>
    </location>
</feature>
<feature type="transmembrane region" description="Helical" evidence="7">
    <location>
        <begin position="269"/>
        <end position="292"/>
    </location>
</feature>
<organism evidence="11 12">
    <name type="scientific">Tamilnaduibacter salinus</name>
    <dbReference type="NCBI Taxonomy" id="1484056"/>
    <lineage>
        <taxon>Bacteria</taxon>
        <taxon>Pseudomonadati</taxon>
        <taxon>Pseudomonadota</taxon>
        <taxon>Gammaproteobacteria</taxon>
        <taxon>Pseudomonadales</taxon>
        <taxon>Marinobacteraceae</taxon>
        <taxon>Tamilnaduibacter</taxon>
    </lineage>
</organism>
<evidence type="ECO:0000256" key="1">
    <source>
        <dbReference type="ARBA" id="ARBA00004127"/>
    </source>
</evidence>
<dbReference type="InterPro" id="IPR046396">
    <property type="entry name" value="Transporter_DabB"/>
</dbReference>
<accession>A0A2U1CWQ1</accession>
<comment type="subcellular location">
    <subcellularLocation>
        <location evidence="7">Cell membrane</location>
        <topology evidence="7">Multi-pass membrane protein</topology>
    </subcellularLocation>
    <subcellularLocation>
        <location evidence="1">Endomembrane system</location>
        <topology evidence="1">Multi-pass membrane protein</topology>
    </subcellularLocation>
    <subcellularLocation>
        <location evidence="8">Membrane</location>
        <topology evidence="8">Multi-pass membrane protein</topology>
    </subcellularLocation>
</comment>
<comment type="caution">
    <text evidence="11">The sequence shown here is derived from an EMBL/GenBank/DDBJ whole genome shotgun (WGS) entry which is preliminary data.</text>
</comment>
<evidence type="ECO:0000256" key="9">
    <source>
        <dbReference type="SAM" id="MobiDB-lite"/>
    </source>
</evidence>
<evidence type="ECO:0000259" key="10">
    <source>
        <dbReference type="Pfam" id="PF00361"/>
    </source>
</evidence>
<dbReference type="Proteomes" id="UP000245887">
    <property type="component" value="Unassembled WGS sequence"/>
</dbReference>